<dbReference type="SMART" id="SM00044">
    <property type="entry name" value="CYCc"/>
    <property type="match status" value="1"/>
</dbReference>
<dbReference type="GO" id="GO:0004016">
    <property type="term" value="F:adenylate cyclase activity"/>
    <property type="evidence" value="ECO:0007669"/>
    <property type="project" value="UniProtKB-ARBA"/>
</dbReference>
<sequence>MASSTRYADSDGVSIAYQVHGDGPVDLVFVAGFVFHVEAVWEHPRVARMLNRLASFSRLILFDKRGQGLSDRPGRPPTLEESMADVRSVIDDVGSDQVALFGVDMGGPMSTLFAAAHPERVSALILYGTYARLLRAPDFPHALPEQVFDRWGDRVRAGWGGAVGIDQWAPSARDDVAFADWWARMLRQGIGPRGAIELLDLYREIDVRAILPSIHVPTLVLHRRGDLMIRADQGRYLAERIPGARYVELPGQDHMLMAGDYDAVLDEIEEMLVGGHGTRDADRVLATVLFTDIVDSTRSRAEMGDRRYGDVVESHDREIRRLLGVHQGREVKTLGDGFLVTFDGPARAMRCALAATAAVRRLGIQIRAGVHTGELAVHDGDVAGMAVNIGARISALAGPGEVLASSTVKELVVGSGLRFDDRGSHHLKGVPGRWRLFAVHQ</sequence>
<dbReference type="InterPro" id="IPR029058">
    <property type="entry name" value="AB_hydrolase_fold"/>
</dbReference>
<dbReference type="PRINTS" id="PR00111">
    <property type="entry name" value="ABHYDROLASE"/>
</dbReference>
<evidence type="ECO:0000313" key="3">
    <source>
        <dbReference type="Proteomes" id="UP000291189"/>
    </source>
</evidence>
<dbReference type="GO" id="GO:0035556">
    <property type="term" value="P:intracellular signal transduction"/>
    <property type="evidence" value="ECO:0007669"/>
    <property type="project" value="InterPro"/>
</dbReference>
<dbReference type="PROSITE" id="PS50125">
    <property type="entry name" value="GUANYLATE_CYCLASE_2"/>
    <property type="match status" value="1"/>
</dbReference>
<dbReference type="Pfam" id="PF00211">
    <property type="entry name" value="Guanylate_cyc"/>
    <property type="match status" value="1"/>
</dbReference>
<dbReference type="PANTHER" id="PTHR43433">
    <property type="entry name" value="HYDROLASE, ALPHA/BETA FOLD FAMILY PROTEIN"/>
    <property type="match status" value="1"/>
</dbReference>
<dbReference type="SUPFAM" id="SSF55073">
    <property type="entry name" value="Nucleotide cyclase"/>
    <property type="match status" value="1"/>
</dbReference>
<evidence type="ECO:0000259" key="1">
    <source>
        <dbReference type="PROSITE" id="PS50125"/>
    </source>
</evidence>
<dbReference type="PANTHER" id="PTHR43433:SF8">
    <property type="entry name" value="BIFUNCTIONAL LIPASE_ADENYLATE CYCLASE LIPJ"/>
    <property type="match status" value="1"/>
</dbReference>
<organism evidence="2 3">
    <name type="scientific">Nocardioides iriomotensis</name>
    <dbReference type="NCBI Taxonomy" id="715784"/>
    <lineage>
        <taxon>Bacteria</taxon>
        <taxon>Bacillati</taxon>
        <taxon>Actinomycetota</taxon>
        <taxon>Actinomycetes</taxon>
        <taxon>Propionibacteriales</taxon>
        <taxon>Nocardioidaceae</taxon>
        <taxon>Nocardioides</taxon>
    </lineage>
</organism>
<dbReference type="CDD" id="cd07302">
    <property type="entry name" value="CHD"/>
    <property type="match status" value="1"/>
</dbReference>
<dbReference type="Gene3D" id="3.30.70.1230">
    <property type="entry name" value="Nucleotide cyclase"/>
    <property type="match status" value="1"/>
</dbReference>
<dbReference type="RefSeq" id="WP_129985246.1">
    <property type="nucleotide sequence ID" value="NZ_SDPU01000009.1"/>
</dbReference>
<gene>
    <name evidence="2" type="ORF">ETU37_02205</name>
</gene>
<protein>
    <submittedName>
        <fullName evidence="2">Adenylate/guanylate cyclase domain-containing protein</fullName>
    </submittedName>
</protein>
<dbReference type="OrthoDB" id="27092at2"/>
<reference evidence="2 3" key="1">
    <citation type="submission" date="2019-01" db="EMBL/GenBank/DDBJ databases">
        <title>Nocardioides guangzhouensis sp. nov., an actinobacterium isolated from soil.</title>
        <authorList>
            <person name="Fu Y."/>
            <person name="Cai Y."/>
            <person name="Lin Z."/>
            <person name="Chen P."/>
        </authorList>
    </citation>
    <scope>NUCLEOTIDE SEQUENCE [LARGE SCALE GENOMIC DNA]</scope>
    <source>
        <strain evidence="2 3">NBRC 105384</strain>
    </source>
</reference>
<comment type="caution">
    <text evidence="2">The sequence shown here is derived from an EMBL/GenBank/DDBJ whole genome shotgun (WGS) entry which is preliminary data.</text>
</comment>
<name>A0A4Q5J8F6_9ACTN</name>
<dbReference type="AlphaFoldDB" id="A0A4Q5J8F6"/>
<dbReference type="Gene3D" id="3.40.50.1820">
    <property type="entry name" value="alpha/beta hydrolase"/>
    <property type="match status" value="1"/>
</dbReference>
<dbReference type="InterPro" id="IPR050471">
    <property type="entry name" value="AB_hydrolase"/>
</dbReference>
<dbReference type="InterPro" id="IPR000073">
    <property type="entry name" value="AB_hydrolase_1"/>
</dbReference>
<proteinExistence type="predicted"/>
<dbReference type="SUPFAM" id="SSF53474">
    <property type="entry name" value="alpha/beta-Hydrolases"/>
    <property type="match status" value="1"/>
</dbReference>
<accession>A0A4Q5J8F6</accession>
<dbReference type="InterPro" id="IPR029787">
    <property type="entry name" value="Nucleotide_cyclase"/>
</dbReference>
<dbReference type="InterPro" id="IPR001054">
    <property type="entry name" value="A/G_cyclase"/>
</dbReference>
<dbReference type="EMBL" id="SDPU01000009">
    <property type="protein sequence ID" value="RYU14823.1"/>
    <property type="molecule type" value="Genomic_DNA"/>
</dbReference>
<dbReference type="GO" id="GO:0009190">
    <property type="term" value="P:cyclic nucleotide biosynthetic process"/>
    <property type="evidence" value="ECO:0007669"/>
    <property type="project" value="InterPro"/>
</dbReference>
<evidence type="ECO:0000313" key="2">
    <source>
        <dbReference type="EMBL" id="RYU14823.1"/>
    </source>
</evidence>
<dbReference type="Proteomes" id="UP000291189">
    <property type="component" value="Unassembled WGS sequence"/>
</dbReference>
<feature type="domain" description="Guanylate cyclase" evidence="1">
    <location>
        <begin position="287"/>
        <end position="394"/>
    </location>
</feature>
<dbReference type="Pfam" id="PF00561">
    <property type="entry name" value="Abhydrolase_1"/>
    <property type="match status" value="1"/>
</dbReference>
<keyword evidence="3" id="KW-1185">Reference proteome</keyword>